<proteinExistence type="inferred from homology"/>
<dbReference type="PROSITE" id="PS00687">
    <property type="entry name" value="ALDEHYDE_DEHYDR_GLU"/>
    <property type="match status" value="1"/>
</dbReference>
<dbReference type="GO" id="GO:0016620">
    <property type="term" value="F:oxidoreductase activity, acting on the aldehyde or oxo group of donors, NAD or NADP as acceptor"/>
    <property type="evidence" value="ECO:0007669"/>
    <property type="project" value="InterPro"/>
</dbReference>
<dbReference type="AlphaFoldDB" id="U3GY73"/>
<keyword evidence="1 3" id="KW-0560">Oxidoreductase</keyword>
<dbReference type="InterPro" id="IPR016160">
    <property type="entry name" value="Ald_DH_CS_CYS"/>
</dbReference>
<dbReference type="Gene3D" id="3.40.605.10">
    <property type="entry name" value="Aldehyde Dehydrogenase, Chain A, domain 1"/>
    <property type="match status" value="1"/>
</dbReference>
<feature type="domain" description="Aldehyde dehydrogenase" evidence="4">
    <location>
        <begin position="17"/>
        <end position="473"/>
    </location>
</feature>
<dbReference type="KEGG" id="caz:CARG_01340"/>
<evidence type="ECO:0000259" key="4">
    <source>
        <dbReference type="Pfam" id="PF00171"/>
    </source>
</evidence>
<keyword evidence="6" id="KW-1185">Reference proteome</keyword>
<evidence type="ECO:0000313" key="6">
    <source>
        <dbReference type="Proteomes" id="UP000016943"/>
    </source>
</evidence>
<comment type="similarity">
    <text evidence="3">Belongs to the aldehyde dehydrogenase family.</text>
</comment>
<evidence type="ECO:0000256" key="3">
    <source>
        <dbReference type="RuleBase" id="RU003345"/>
    </source>
</evidence>
<dbReference type="RefSeq" id="WP_020975581.1">
    <property type="nucleotide sequence ID" value="NC_022198.1"/>
</dbReference>
<dbReference type="GeneID" id="78249139"/>
<dbReference type="Pfam" id="PF00171">
    <property type="entry name" value="Aldedh"/>
    <property type="match status" value="1"/>
</dbReference>
<dbReference type="PROSITE" id="PS00070">
    <property type="entry name" value="ALDEHYDE_DEHYDR_CYS"/>
    <property type="match status" value="1"/>
</dbReference>
<dbReference type="eggNOG" id="COG1012">
    <property type="taxonomic scope" value="Bacteria"/>
</dbReference>
<dbReference type="Proteomes" id="UP000016943">
    <property type="component" value="Chromosome"/>
</dbReference>
<dbReference type="PATRIC" id="fig|1348662.3.peg.261"/>
<dbReference type="NCBIfam" id="NF010000">
    <property type="entry name" value="PRK13473.1"/>
    <property type="match status" value="1"/>
</dbReference>
<dbReference type="PANTHER" id="PTHR11699">
    <property type="entry name" value="ALDEHYDE DEHYDROGENASE-RELATED"/>
    <property type="match status" value="1"/>
</dbReference>
<dbReference type="InterPro" id="IPR016163">
    <property type="entry name" value="Ald_DH_C"/>
</dbReference>
<sequence>MASGTQTLKNYINNEYVAAQGEGTLELQSPVTEEVIAISPISNEADVNAAVAAAKEAFKTWRRTTPSERQACLLKLADALEGHGREIAEIQSRETGQLIAMVESEECGVGADQLRFFAGAARVLNGLSQGEYMEGHTSSIRREPIGVIGQVTPWNYPLMMAIWKLGPALAAGNTVVIKPSDTTPSSTLKFVELIGEIFPKGVVNVVLGDASTGATLVAHPDVAMVAITGSVPAGRAVGKSAGENLKRSHLELGGKAPVVVFEDADLQAAAEGIAAAGFFNGGQDCTAATRVLVQDSVQEEFTKLLVAEAEKLRPGAPDDEDAFYGALNNARHFAKVIEILENLPDYATIATGGKRVGDKGFFLAPTIITGLKQSDRPIQEESFGPILTVQPFADADQALEYSNDVSYGLASSVWTNNHKIAERFSRELEFGCVWINCHIPLVGEMPHGGFKDSGYGKDLSMFGFEEYTRIKHVMSAH</sequence>
<dbReference type="InterPro" id="IPR016161">
    <property type="entry name" value="Ald_DH/histidinol_DH"/>
</dbReference>
<reference evidence="5 6" key="1">
    <citation type="journal article" date="2013" name="Genome Announc.">
        <title>Whole-Genome Sequence of the Clinical Strain Corynebacterium argentoratense DSM 44202, Isolated from a Human Throat Specimen.</title>
        <authorList>
            <person name="Bomholt C."/>
            <person name="Glaub A."/>
            <person name="Gravermann K."/>
            <person name="Albersmeier A."/>
            <person name="Brinkrolf K."/>
            <person name="Ruckert C."/>
            <person name="Tauch A."/>
        </authorList>
    </citation>
    <scope>NUCLEOTIDE SEQUENCE [LARGE SCALE GENOMIC DNA]</scope>
    <source>
        <strain evidence="5">DSM 44202</strain>
    </source>
</reference>
<accession>U3GY73</accession>
<protein>
    <recommendedName>
        <fullName evidence="4">Aldehyde dehydrogenase domain-containing protein</fullName>
    </recommendedName>
</protein>
<dbReference type="Gene3D" id="3.40.309.10">
    <property type="entry name" value="Aldehyde Dehydrogenase, Chain A, domain 2"/>
    <property type="match status" value="1"/>
</dbReference>
<dbReference type="STRING" id="1348662.CARG_01340"/>
<dbReference type="InterPro" id="IPR016162">
    <property type="entry name" value="Ald_DH_N"/>
</dbReference>
<name>U3GY73_9CORY</name>
<evidence type="ECO:0000256" key="2">
    <source>
        <dbReference type="PROSITE-ProRule" id="PRU10007"/>
    </source>
</evidence>
<dbReference type="InterPro" id="IPR015590">
    <property type="entry name" value="Aldehyde_DH_dom"/>
</dbReference>
<gene>
    <name evidence="5" type="ORF">CARG_01340</name>
</gene>
<dbReference type="OrthoDB" id="6882680at2"/>
<evidence type="ECO:0000256" key="1">
    <source>
        <dbReference type="ARBA" id="ARBA00023002"/>
    </source>
</evidence>
<feature type="active site" evidence="2">
    <location>
        <position position="251"/>
    </location>
</feature>
<dbReference type="HOGENOM" id="CLU_005391_0_0_11"/>
<organism evidence="5 6">
    <name type="scientific">Corynebacterium argentoratense DSM 44202</name>
    <dbReference type="NCBI Taxonomy" id="1348662"/>
    <lineage>
        <taxon>Bacteria</taxon>
        <taxon>Bacillati</taxon>
        <taxon>Actinomycetota</taxon>
        <taxon>Actinomycetes</taxon>
        <taxon>Mycobacteriales</taxon>
        <taxon>Corynebacteriaceae</taxon>
        <taxon>Corynebacterium</taxon>
    </lineage>
</organism>
<dbReference type="EMBL" id="CP006365">
    <property type="protein sequence ID" value="AGU14452.1"/>
    <property type="molecule type" value="Genomic_DNA"/>
</dbReference>
<dbReference type="SUPFAM" id="SSF53720">
    <property type="entry name" value="ALDH-like"/>
    <property type="match status" value="1"/>
</dbReference>
<dbReference type="InterPro" id="IPR029510">
    <property type="entry name" value="Ald_DH_CS_GLU"/>
</dbReference>
<dbReference type="FunFam" id="3.40.605.10:FF:000001">
    <property type="entry name" value="Aldehyde dehydrogenase 1"/>
    <property type="match status" value="1"/>
</dbReference>
<evidence type="ECO:0000313" key="5">
    <source>
        <dbReference type="EMBL" id="AGU14452.1"/>
    </source>
</evidence>